<dbReference type="OrthoDB" id="3826164at2"/>
<dbReference type="InterPro" id="IPR024301">
    <property type="entry name" value="Amidase_6"/>
</dbReference>
<evidence type="ECO:0000313" key="2">
    <source>
        <dbReference type="EMBL" id="ADG99181.1"/>
    </source>
</evidence>
<organism evidence="2 3">
    <name type="scientific">Segniliparus rotundus (strain ATCC BAA-972 / CDC 1076 / CIP 108378 / DSM 44985 / JCM 13578)</name>
    <dbReference type="NCBI Taxonomy" id="640132"/>
    <lineage>
        <taxon>Bacteria</taxon>
        <taxon>Bacillati</taxon>
        <taxon>Actinomycetota</taxon>
        <taxon>Actinomycetes</taxon>
        <taxon>Mycobacteriales</taxon>
        <taxon>Segniliparaceae</taxon>
        <taxon>Segniliparus</taxon>
    </lineage>
</organism>
<dbReference type="KEGG" id="srt:Srot_2747"/>
<name>D6ZCZ4_SEGRD</name>
<accession>D6ZCZ4</accession>
<protein>
    <recommendedName>
        <fullName evidence="1">Putative amidase domain-containing protein</fullName>
    </recommendedName>
</protein>
<gene>
    <name evidence="2" type="ordered locus">Srot_2747</name>
</gene>
<dbReference type="EMBL" id="CP001958">
    <property type="protein sequence ID" value="ADG99181.1"/>
    <property type="molecule type" value="Genomic_DNA"/>
</dbReference>
<dbReference type="Pfam" id="PF12671">
    <property type="entry name" value="Amidase_6"/>
    <property type="match status" value="1"/>
</dbReference>
<feature type="domain" description="Putative amidase" evidence="1">
    <location>
        <begin position="254"/>
        <end position="404"/>
    </location>
</feature>
<dbReference type="STRING" id="640132.Srot_2747"/>
<evidence type="ECO:0000259" key="1">
    <source>
        <dbReference type="Pfam" id="PF12671"/>
    </source>
</evidence>
<dbReference type="HOGENOM" id="CLU_663293_0_0_11"/>
<reference evidence="2 3" key="1">
    <citation type="journal article" date="2010" name="Stand. Genomic Sci.">
        <title>Complete genome sequence of Segniliparus rotundus type strain (CDC 1076).</title>
        <authorList>
            <person name="Sikorski J."/>
            <person name="Lapidus A."/>
            <person name="Copeland A."/>
            <person name="Misra M."/>
            <person name="Glavina Del Rio T."/>
            <person name="Nolan M."/>
            <person name="Lucas S."/>
            <person name="Chen F."/>
            <person name="Tice H."/>
            <person name="Cheng J.F."/>
            <person name="Jando M."/>
            <person name="Schneider S."/>
            <person name="Bruce D."/>
            <person name="Goodwin L."/>
            <person name="Pitluck S."/>
            <person name="Liolios K."/>
            <person name="Mikhailova N."/>
            <person name="Pati A."/>
            <person name="Ivanova N."/>
            <person name="Mavromatis K."/>
            <person name="Chen A."/>
            <person name="Palaniappan K."/>
            <person name="Chertkov O."/>
            <person name="Land M."/>
            <person name="Hauser L."/>
            <person name="Chang Y.J."/>
            <person name="Jeffries C.D."/>
            <person name="Brettin T."/>
            <person name="Detter J.C."/>
            <person name="Han C."/>
            <person name="Rohde M."/>
            <person name="Goker M."/>
            <person name="Bristow J."/>
            <person name="Eisen J.A."/>
            <person name="Markowitz V."/>
            <person name="Hugenholtz P."/>
            <person name="Kyrpides N.C."/>
            <person name="Klenk H.P."/>
        </authorList>
    </citation>
    <scope>NUCLEOTIDE SEQUENCE [LARGE SCALE GENOMIC DNA]</scope>
    <source>
        <strain evidence="3">ATCC BAA-972 / CDC 1076 / CIP 108378 / DSM 44985 / JCM 13578</strain>
    </source>
</reference>
<dbReference type="AlphaFoldDB" id="D6ZCZ4"/>
<sequence>MVSFAELRDAKPEKWMTTANDLRSAADKLERAVDEIHDNGTKKVEEHWADHLGAMAKDKLIIGTAELTAISVEDRGAATVLDTLSHAITTAQGELRSYVEFAKGKGLEVSDSGQVSIPANAPYTEYDQLVHYQQEAQRLISEAVEAATQADGLAKDGLKELDVDVVPPSTDPNKVDEFVNDIRDRQADAVTKSLNQIRDLLPDGLPPEDVAKWWGSLSQADQDMFKKACPIELFDLPGVPQQVKDALDDRSRGYSNINALRYARDHWNDDSIDHVDNSRCTDFVSNVLHFGGGLPYKTSWLGDLDDTDNWMLSGAAENHWLGEQYAMTHTWAGAENNKQFWLQHGGEQHPVSQALPGDVLYWNGHGGNHEEGKAFHAAIATGVLPDGEVLYTQHDADGYNRSLQDREHYYEQNDVGGAEVVAVRPKRTW</sequence>
<evidence type="ECO:0000313" key="3">
    <source>
        <dbReference type="Proteomes" id="UP000002247"/>
    </source>
</evidence>
<dbReference type="eggNOG" id="ENOG5031ZU4">
    <property type="taxonomic scope" value="Bacteria"/>
</dbReference>
<proteinExistence type="predicted"/>
<keyword evidence="3" id="KW-1185">Reference proteome</keyword>
<dbReference type="RefSeq" id="WP_013139630.1">
    <property type="nucleotide sequence ID" value="NC_014168.1"/>
</dbReference>
<dbReference type="Proteomes" id="UP000002247">
    <property type="component" value="Chromosome"/>
</dbReference>